<gene>
    <name evidence="2" type="ORF">PECUL_23A051172</name>
</gene>
<dbReference type="PANTHER" id="PTHR35826:SF5">
    <property type="entry name" value="GENE 45521-RELATED"/>
    <property type="match status" value="1"/>
</dbReference>
<protein>
    <recommendedName>
        <fullName evidence="1">Sperm microtubule inner protein 1 C-terminal domain-containing protein</fullName>
    </recommendedName>
</protein>
<accession>A0AAD1SW61</accession>
<evidence type="ECO:0000313" key="2">
    <source>
        <dbReference type="EMBL" id="CAH2313057.1"/>
    </source>
</evidence>
<dbReference type="AlphaFoldDB" id="A0AAD1SW61"/>
<dbReference type="Pfam" id="PF22589">
    <property type="entry name" value="SPMIP1"/>
    <property type="match status" value="1"/>
</dbReference>
<organism evidence="2 3">
    <name type="scientific">Pelobates cultripes</name>
    <name type="common">Western spadefoot toad</name>
    <dbReference type="NCBI Taxonomy" id="61616"/>
    <lineage>
        <taxon>Eukaryota</taxon>
        <taxon>Metazoa</taxon>
        <taxon>Chordata</taxon>
        <taxon>Craniata</taxon>
        <taxon>Vertebrata</taxon>
        <taxon>Euteleostomi</taxon>
        <taxon>Amphibia</taxon>
        <taxon>Batrachia</taxon>
        <taxon>Anura</taxon>
        <taxon>Pelobatoidea</taxon>
        <taxon>Pelobatidae</taxon>
        <taxon>Pelobates</taxon>
    </lineage>
</organism>
<name>A0AAD1SW61_PELCU</name>
<keyword evidence="3" id="KW-1185">Reference proteome</keyword>
<feature type="domain" description="Sperm microtubule inner protein 1 C-terminal" evidence="1">
    <location>
        <begin position="73"/>
        <end position="173"/>
    </location>
</feature>
<dbReference type="EMBL" id="OW240919">
    <property type="protein sequence ID" value="CAH2313057.1"/>
    <property type="molecule type" value="Genomic_DNA"/>
</dbReference>
<evidence type="ECO:0000259" key="1">
    <source>
        <dbReference type="Pfam" id="PF22589"/>
    </source>
</evidence>
<dbReference type="Proteomes" id="UP001295444">
    <property type="component" value="Chromosome 08"/>
</dbReference>
<dbReference type="InterPro" id="IPR054323">
    <property type="entry name" value="SPMIP1_C"/>
</dbReference>
<dbReference type="PANTHER" id="PTHR35826">
    <property type="entry name" value="PROTEIN ATP6V1FNB-LIKE"/>
    <property type="match status" value="1"/>
</dbReference>
<reference evidence="2" key="1">
    <citation type="submission" date="2022-03" db="EMBL/GenBank/DDBJ databases">
        <authorList>
            <person name="Alioto T."/>
            <person name="Alioto T."/>
            <person name="Gomez Garrido J."/>
        </authorList>
    </citation>
    <scope>NUCLEOTIDE SEQUENCE</scope>
</reference>
<sequence length="181" mass="21526">MRDLLTTRNQNCWKELIEKETISRVTWKLNYDKEHPPNEFAIVRKRREMPIPNAGTPLPPLVNVPKHSLVTMSQEMDNEQADLQDFSEMRPVTPQTHHLLYDGFSKEGKGRSMYLKRRKEFAPELKYPHPVLSSWDYGWRLDDIVKEFRVPIHGRSKIVRDTFYSRNGILQEPSYTDRMLR</sequence>
<evidence type="ECO:0000313" key="3">
    <source>
        <dbReference type="Proteomes" id="UP001295444"/>
    </source>
</evidence>
<proteinExistence type="predicted"/>